<evidence type="ECO:0000256" key="9">
    <source>
        <dbReference type="SAM" id="Phobius"/>
    </source>
</evidence>
<keyword evidence="5" id="KW-0571">Peptide transport</keyword>
<evidence type="ECO:0000256" key="3">
    <source>
        <dbReference type="ARBA" id="ARBA00022448"/>
    </source>
</evidence>
<feature type="transmembrane region" description="Helical" evidence="9">
    <location>
        <begin position="213"/>
        <end position="235"/>
    </location>
</feature>
<dbReference type="NCBIfam" id="TIGR00727">
    <property type="entry name" value="ISP4_OPT"/>
    <property type="match status" value="1"/>
</dbReference>
<dbReference type="AlphaFoldDB" id="A0A1E4SNB8"/>
<feature type="transmembrane region" description="Helical" evidence="9">
    <location>
        <begin position="110"/>
        <end position="130"/>
    </location>
</feature>
<feature type="transmembrane region" description="Helical" evidence="9">
    <location>
        <begin position="684"/>
        <end position="701"/>
    </location>
</feature>
<keyword evidence="11" id="KW-1185">Reference proteome</keyword>
<accession>A0A1E4SNB8</accession>
<evidence type="ECO:0000256" key="8">
    <source>
        <dbReference type="ARBA" id="ARBA00023136"/>
    </source>
</evidence>
<dbReference type="OrthoDB" id="9986677at2759"/>
<evidence type="ECO:0000256" key="2">
    <source>
        <dbReference type="ARBA" id="ARBA00008807"/>
    </source>
</evidence>
<feature type="transmembrane region" description="Helical" evidence="9">
    <location>
        <begin position="571"/>
        <end position="593"/>
    </location>
</feature>
<dbReference type="RefSeq" id="XP_020066039.1">
    <property type="nucleotide sequence ID" value="XM_020207366.1"/>
</dbReference>
<dbReference type="EMBL" id="KV453910">
    <property type="protein sequence ID" value="ODV80917.1"/>
    <property type="molecule type" value="Genomic_DNA"/>
</dbReference>
<reference evidence="11" key="1">
    <citation type="submission" date="2016-05" db="EMBL/GenBank/DDBJ databases">
        <title>Comparative genomics of biotechnologically important yeasts.</title>
        <authorList>
            <consortium name="DOE Joint Genome Institute"/>
            <person name="Riley R."/>
            <person name="Haridas S."/>
            <person name="Wolfe K.H."/>
            <person name="Lopes M.R."/>
            <person name="Hittinger C.T."/>
            <person name="Goker M."/>
            <person name="Salamov A."/>
            <person name="Wisecaver J."/>
            <person name="Long T.M."/>
            <person name="Aerts A.L."/>
            <person name="Barry K."/>
            <person name="Choi C."/>
            <person name="Clum A."/>
            <person name="Coughlan A.Y."/>
            <person name="Deshpande S."/>
            <person name="Douglass A.P."/>
            <person name="Hanson S.J."/>
            <person name="Klenk H.-P."/>
            <person name="Labutti K."/>
            <person name="Lapidus A."/>
            <person name="Lindquist E."/>
            <person name="Lipzen A."/>
            <person name="Meier-Kolthoff J.P."/>
            <person name="Ohm R.A."/>
            <person name="Otillar R.P."/>
            <person name="Pangilinan J."/>
            <person name="Peng Y."/>
            <person name="Rokas A."/>
            <person name="Rosa C.A."/>
            <person name="Scheuner C."/>
            <person name="Sibirny A.A."/>
            <person name="Slot J.C."/>
            <person name="Stielow J.B."/>
            <person name="Sun H."/>
            <person name="Kurtzman C.P."/>
            <person name="Blackwell M."/>
            <person name="Grigoriev I.V."/>
            <person name="Jeffries T.W."/>
        </authorList>
    </citation>
    <scope>NUCLEOTIDE SEQUENCE [LARGE SCALE GENOMIC DNA]</scope>
    <source>
        <strain evidence="11">NRRL Y-17324</strain>
    </source>
</reference>
<keyword evidence="7 9" id="KW-1133">Transmembrane helix</keyword>
<feature type="transmembrane region" description="Helical" evidence="9">
    <location>
        <begin position="331"/>
        <end position="353"/>
    </location>
</feature>
<feature type="transmembrane region" description="Helical" evidence="9">
    <location>
        <begin position="488"/>
        <end position="508"/>
    </location>
</feature>
<feature type="transmembrane region" description="Helical" evidence="9">
    <location>
        <begin position="457"/>
        <end position="476"/>
    </location>
</feature>
<evidence type="ECO:0000256" key="7">
    <source>
        <dbReference type="ARBA" id="ARBA00022989"/>
    </source>
</evidence>
<evidence type="ECO:0000256" key="4">
    <source>
        <dbReference type="ARBA" id="ARBA00022692"/>
    </source>
</evidence>
<feature type="transmembrane region" description="Helical" evidence="9">
    <location>
        <begin position="87"/>
        <end position="104"/>
    </location>
</feature>
<gene>
    <name evidence="10" type="ORF">CANTADRAFT_25255</name>
</gene>
<dbReference type="Pfam" id="PF03169">
    <property type="entry name" value="OPT"/>
    <property type="match status" value="1"/>
</dbReference>
<keyword evidence="8 9" id="KW-0472">Membrane</keyword>
<feature type="transmembrane region" description="Helical" evidence="9">
    <location>
        <begin position="406"/>
        <end position="426"/>
    </location>
</feature>
<dbReference type="NCBIfam" id="TIGR00728">
    <property type="entry name" value="OPT_sfam"/>
    <property type="match status" value="1"/>
</dbReference>
<dbReference type="GO" id="GO:0098709">
    <property type="term" value="P:glutathione import across plasma membrane"/>
    <property type="evidence" value="ECO:0007669"/>
    <property type="project" value="EnsemblFungi"/>
</dbReference>
<dbReference type="GO" id="GO:0015031">
    <property type="term" value="P:protein transport"/>
    <property type="evidence" value="ECO:0007669"/>
    <property type="project" value="UniProtKB-KW"/>
</dbReference>
<name>A0A1E4SNB8_9ASCO</name>
<evidence type="ECO:0000256" key="1">
    <source>
        <dbReference type="ARBA" id="ARBA00004141"/>
    </source>
</evidence>
<dbReference type="GO" id="GO:0031520">
    <property type="term" value="C:plasma membrane of cell tip"/>
    <property type="evidence" value="ECO:0007669"/>
    <property type="project" value="EnsemblFungi"/>
</dbReference>
<evidence type="ECO:0000256" key="5">
    <source>
        <dbReference type="ARBA" id="ARBA00022856"/>
    </source>
</evidence>
<evidence type="ECO:0000313" key="11">
    <source>
        <dbReference type="Proteomes" id="UP000094285"/>
    </source>
</evidence>
<feature type="transmembrane region" description="Helical" evidence="9">
    <location>
        <begin position="637"/>
        <end position="656"/>
    </location>
</feature>
<keyword evidence="6" id="KW-0653">Protein transport</keyword>
<dbReference type="PANTHER" id="PTHR22601">
    <property type="entry name" value="ISP4 LIKE PROTEIN"/>
    <property type="match status" value="1"/>
</dbReference>
<protein>
    <submittedName>
        <fullName evidence="10">OPT superfamily oligopeptide transporter</fullName>
    </submittedName>
</protein>
<comment type="subcellular location">
    <subcellularLocation>
        <location evidence="1">Membrane</location>
        <topology evidence="1">Multi-pass membrane protein</topology>
    </subcellularLocation>
</comment>
<dbReference type="GO" id="GO:0034634">
    <property type="term" value="F:glutathione transmembrane transporter activity"/>
    <property type="evidence" value="ECO:0007669"/>
    <property type="project" value="EnsemblFungi"/>
</dbReference>
<evidence type="ECO:0000256" key="6">
    <source>
        <dbReference type="ARBA" id="ARBA00022927"/>
    </source>
</evidence>
<feature type="transmembrane region" description="Helical" evidence="9">
    <location>
        <begin position="713"/>
        <end position="738"/>
    </location>
</feature>
<dbReference type="InterPro" id="IPR004648">
    <property type="entry name" value="Oligpept_transpt"/>
</dbReference>
<dbReference type="InterPro" id="IPR004813">
    <property type="entry name" value="OPT"/>
</dbReference>
<feature type="transmembrane region" description="Helical" evidence="9">
    <location>
        <begin position="188"/>
        <end position="206"/>
    </location>
</feature>
<feature type="transmembrane region" description="Helical" evidence="9">
    <location>
        <begin position="156"/>
        <end position="176"/>
    </location>
</feature>
<dbReference type="Proteomes" id="UP000094285">
    <property type="component" value="Unassembled WGS sequence"/>
</dbReference>
<feature type="transmembrane region" description="Helical" evidence="9">
    <location>
        <begin position="255"/>
        <end position="274"/>
    </location>
</feature>
<comment type="similarity">
    <text evidence="2">Belongs to the oligopeptide OPT transporter family.</text>
</comment>
<dbReference type="GeneID" id="30981503"/>
<sequence>MVSFTERGFEKSDVKAEKHIEVDSDVEKLSLGNSVDPTHTVIEIDETNFDFIHGDPTFMTNSPYPEVRAAVSVEVDPNVHLNHWRSWFMVTVFVIVFAGVNQFFSLRYPSISISYVVAQIISFPIGKALAKLPDIRFKHAPFFNLNPAPFGIQEHALLTIIVSLTASSAYAMNILIATTNFYHIDVSVGYQILLVLTSQMLGYSAAQLSQRWVVYPAAAIWPLALVTATIFTTLAKADIVDAVKVARFNWSRFKMFYIVTIGSFVWYWVPDFLFKGLSNFNWICWIAPNNTVVNQIFGTSSGLAVGIPITFDWTQITQALSVSPLATPFNVAANTYGSVFIFFWIVLPILYYTNTWYAKYMPMISSTSFDNTQKSYNVTRILNKHKKVDKALYKAYSPVFVSYSYLLSYALNFAAVTSLITHSILYNGKTILGLLKDPSHTGDDIHRRLMKKHFKDVPYWWSGVLFLVAIGFGFGAVCGWPEYSQTPWYGLILAIAIALSTFLFEAILQSTTNQHVGLNIITELVAGYVFKGNPFANMIIKLVGFIPNRQGLNFAMDLKLGQYMKIPPRTLFMFQVYGTVLASLVNVGVQQWMRFNIKDICVPGTEFSCASGRVIFTASITFSLVEELFSPGKIYNPLLYFFLIGAIFPFFTYYLWKKYPTRWFGRINSPVFFTGPGNIPPSTLYNYSLYFATCFVFNFYLKRFKTAFHTRYNNVISAGFDAGVAIAGVIIFLCVSYPGGKLTWWGNTVYRNTKDFKSAPYYVLKKGEKFGPTEW</sequence>
<keyword evidence="4 9" id="KW-0812">Transmembrane</keyword>
<proteinExistence type="inferred from homology"/>
<keyword evidence="3" id="KW-0813">Transport</keyword>
<evidence type="ECO:0000313" key="10">
    <source>
        <dbReference type="EMBL" id="ODV80917.1"/>
    </source>
</evidence>
<organism evidence="10 11">
    <name type="scientific">Suhomyces tanzawaensis NRRL Y-17324</name>
    <dbReference type="NCBI Taxonomy" id="984487"/>
    <lineage>
        <taxon>Eukaryota</taxon>
        <taxon>Fungi</taxon>
        <taxon>Dikarya</taxon>
        <taxon>Ascomycota</taxon>
        <taxon>Saccharomycotina</taxon>
        <taxon>Pichiomycetes</taxon>
        <taxon>Debaryomycetaceae</taxon>
        <taxon>Suhomyces</taxon>
    </lineage>
</organism>